<feature type="chain" id="PRO_5028886673" description="Lipoprotein with Yx(FWY)xxD motif" evidence="1">
    <location>
        <begin position="29"/>
        <end position="142"/>
    </location>
</feature>
<dbReference type="PANTHER" id="PTHR39335:SF1">
    <property type="entry name" value="BLL4220 PROTEIN"/>
    <property type="match status" value="1"/>
</dbReference>
<evidence type="ECO:0000313" key="3">
    <source>
        <dbReference type="Proteomes" id="UP000484255"/>
    </source>
</evidence>
<dbReference type="InterPro" id="IPR014558">
    <property type="entry name" value="UCP029720"/>
</dbReference>
<dbReference type="Pfam" id="PF03640">
    <property type="entry name" value="Lipoprotein_15"/>
    <property type="match status" value="2"/>
</dbReference>
<comment type="caution">
    <text evidence="2">The sequence shown here is derived from an EMBL/GenBank/DDBJ whole genome shotgun (WGS) entry which is preliminary data.</text>
</comment>
<keyword evidence="3" id="KW-1185">Reference proteome</keyword>
<reference evidence="2 3" key="1">
    <citation type="submission" date="2020-02" db="EMBL/GenBank/DDBJ databases">
        <title>Ideonella bacterium strain TBM-1.</title>
        <authorList>
            <person name="Chen W.-M."/>
        </authorList>
    </citation>
    <scope>NUCLEOTIDE SEQUENCE [LARGE SCALE GENOMIC DNA]</scope>
    <source>
        <strain evidence="2 3">TBM-1</strain>
    </source>
</reference>
<dbReference type="PANTHER" id="PTHR39335">
    <property type="entry name" value="BLL4220 PROTEIN"/>
    <property type="match status" value="1"/>
</dbReference>
<dbReference type="AlphaFoldDB" id="A0A7C9PJ37"/>
<dbReference type="EMBL" id="JAAGOH010000027">
    <property type="protein sequence ID" value="NDY93108.1"/>
    <property type="molecule type" value="Genomic_DNA"/>
</dbReference>
<dbReference type="PIRSF" id="PIRSF029720">
    <property type="entry name" value="UCP029720"/>
    <property type="match status" value="1"/>
</dbReference>
<dbReference type="GO" id="GO:0043448">
    <property type="term" value="P:alkane catabolic process"/>
    <property type="evidence" value="ECO:0007669"/>
    <property type="project" value="TreeGrafter"/>
</dbReference>
<proteinExistence type="predicted"/>
<gene>
    <name evidence="2" type="ORF">G3A44_18100</name>
</gene>
<dbReference type="InterPro" id="IPR005297">
    <property type="entry name" value="Lipoprotein_repeat"/>
</dbReference>
<protein>
    <recommendedName>
        <fullName evidence="4">Lipoprotein with Yx(FWY)xxD motif</fullName>
    </recommendedName>
</protein>
<feature type="signal peptide" evidence="1">
    <location>
        <begin position="1"/>
        <end position="28"/>
    </location>
</feature>
<dbReference type="Proteomes" id="UP000484255">
    <property type="component" value="Unassembled WGS sequence"/>
</dbReference>
<evidence type="ECO:0000313" key="2">
    <source>
        <dbReference type="EMBL" id="NDY93108.1"/>
    </source>
</evidence>
<organism evidence="2 3">
    <name type="scientific">Ideonella livida</name>
    <dbReference type="NCBI Taxonomy" id="2707176"/>
    <lineage>
        <taxon>Bacteria</taxon>
        <taxon>Pseudomonadati</taxon>
        <taxon>Pseudomonadota</taxon>
        <taxon>Betaproteobacteria</taxon>
        <taxon>Burkholderiales</taxon>
        <taxon>Sphaerotilaceae</taxon>
        <taxon>Ideonella</taxon>
    </lineage>
</organism>
<evidence type="ECO:0008006" key="4">
    <source>
        <dbReference type="Google" id="ProtNLM"/>
    </source>
</evidence>
<sequence length="142" mass="14633">MIRTPIRTVALSLLLAAGLSGLSAPALAQTQEQGGLLRDAAGRTLYTFDKDANGASACYTGCAAAWPPFLAKDGAKASGPLTLHAREGGGQQWGWKGQPLYYFAADAQPGDVNGDGKGGVWHVVKPGAKVGQAPAERSGYSY</sequence>
<name>A0A7C9PJ37_9BURK</name>
<evidence type="ECO:0000256" key="1">
    <source>
        <dbReference type="SAM" id="SignalP"/>
    </source>
</evidence>
<dbReference type="RefSeq" id="WP_163459156.1">
    <property type="nucleotide sequence ID" value="NZ_JAAGOH010000027.1"/>
</dbReference>
<accession>A0A7C9PJ37</accession>
<keyword evidence="1" id="KW-0732">Signal</keyword>